<accession>A0A219API2</accession>
<comment type="caution">
    <text evidence="1">The sequence shown here is derived from an EMBL/GenBank/DDBJ whole genome shotgun (WGS) entry which is preliminary data.</text>
</comment>
<reference evidence="1 2" key="1">
    <citation type="journal article" date="2016" name="PLoS Pathog.">
        <title>Biosynthesis of antibiotic leucinostatins in bio-control fungus Purpureocillium lilacinum and their inhibition on phytophthora revealed by genome mining.</title>
        <authorList>
            <person name="Wang G."/>
            <person name="Liu Z."/>
            <person name="Lin R."/>
            <person name="Li E."/>
            <person name="Mao Z."/>
            <person name="Ling J."/>
            <person name="Yang Y."/>
            <person name="Yin W.B."/>
            <person name="Xie B."/>
        </authorList>
    </citation>
    <scope>NUCLEOTIDE SEQUENCE [LARGE SCALE GENOMIC DNA]</scope>
    <source>
        <strain evidence="1">170</strain>
    </source>
</reference>
<sequence>MSMSVSVDSATFAVWSGQFNCRSAWRFEGSMVSACCPSQACSLGISGWSFRTLRRSRPVETRHHLPSIFSKRSGCVARPSAWGRVPEVQCQVPFTPCRQQFIIPRGRSEHMAKSRLISFASFSWPHRLRFLNALRRTE</sequence>
<dbReference type="GeneID" id="33937004"/>
<protein>
    <submittedName>
        <fullName evidence="1">Uncharacterized protein</fullName>
    </submittedName>
</protein>
<keyword evidence="2" id="KW-1185">Reference proteome</keyword>
<dbReference type="EMBL" id="LSBJ02000007">
    <property type="protein sequence ID" value="OWT42728.1"/>
    <property type="molecule type" value="Genomic_DNA"/>
</dbReference>
<dbReference type="AlphaFoldDB" id="A0A219API2"/>
<dbReference type="Proteomes" id="UP000078397">
    <property type="component" value="Unassembled WGS sequence"/>
</dbReference>
<proteinExistence type="predicted"/>
<gene>
    <name evidence="1" type="ORF">VFPPC_18141</name>
</gene>
<dbReference type="KEGG" id="pchm:VFPPC_18141"/>
<dbReference type="RefSeq" id="XP_022285209.1">
    <property type="nucleotide sequence ID" value="XM_022429797.1"/>
</dbReference>
<name>A0A219API2_METCM</name>
<evidence type="ECO:0000313" key="2">
    <source>
        <dbReference type="Proteomes" id="UP000078397"/>
    </source>
</evidence>
<evidence type="ECO:0000313" key="1">
    <source>
        <dbReference type="EMBL" id="OWT42728.1"/>
    </source>
</evidence>
<organism evidence="1 2">
    <name type="scientific">Pochonia chlamydosporia 170</name>
    <dbReference type="NCBI Taxonomy" id="1380566"/>
    <lineage>
        <taxon>Eukaryota</taxon>
        <taxon>Fungi</taxon>
        <taxon>Dikarya</taxon>
        <taxon>Ascomycota</taxon>
        <taxon>Pezizomycotina</taxon>
        <taxon>Sordariomycetes</taxon>
        <taxon>Hypocreomycetidae</taxon>
        <taxon>Hypocreales</taxon>
        <taxon>Clavicipitaceae</taxon>
        <taxon>Pochonia</taxon>
    </lineage>
</organism>